<evidence type="ECO:0000256" key="1">
    <source>
        <dbReference type="ARBA" id="ARBA00004496"/>
    </source>
</evidence>
<dbReference type="Proteomes" id="UP000504629">
    <property type="component" value="Unplaced"/>
</dbReference>
<protein>
    <submittedName>
        <fullName evidence="4">Serendipity locus protein alpha-like</fullName>
    </submittedName>
</protein>
<keyword evidence="2" id="KW-0963">Cytoplasm</keyword>
<proteinExistence type="predicted"/>
<evidence type="ECO:0000313" key="3">
    <source>
        <dbReference type="Proteomes" id="UP000504629"/>
    </source>
</evidence>
<dbReference type="GO" id="GO:0098609">
    <property type="term" value="P:cell-cell adhesion"/>
    <property type="evidence" value="ECO:0007669"/>
    <property type="project" value="TreeGrafter"/>
</dbReference>
<dbReference type="PANTHER" id="PTHR18914:SF33">
    <property type="entry name" value="RE47911P-RELATED"/>
    <property type="match status" value="1"/>
</dbReference>
<organism evidence="3 4">
    <name type="scientific">Bombyx mandarina</name>
    <name type="common">Wild silk moth</name>
    <name type="synonym">Wild silkworm</name>
    <dbReference type="NCBI Taxonomy" id="7092"/>
    <lineage>
        <taxon>Eukaryota</taxon>
        <taxon>Metazoa</taxon>
        <taxon>Ecdysozoa</taxon>
        <taxon>Arthropoda</taxon>
        <taxon>Hexapoda</taxon>
        <taxon>Insecta</taxon>
        <taxon>Pterygota</taxon>
        <taxon>Neoptera</taxon>
        <taxon>Endopterygota</taxon>
        <taxon>Lepidoptera</taxon>
        <taxon>Glossata</taxon>
        <taxon>Ditrysia</taxon>
        <taxon>Bombycoidea</taxon>
        <taxon>Bombycidae</taxon>
        <taxon>Bombycinae</taxon>
        <taxon>Bombyx</taxon>
    </lineage>
</organism>
<accession>A0A6J2KQM0</accession>
<dbReference type="GO" id="GO:0051015">
    <property type="term" value="F:actin filament binding"/>
    <property type="evidence" value="ECO:0007669"/>
    <property type="project" value="TreeGrafter"/>
</dbReference>
<dbReference type="GeneID" id="114252121"/>
<comment type="subcellular location">
    <subcellularLocation>
        <location evidence="1">Cytoplasm</location>
    </subcellularLocation>
</comment>
<evidence type="ECO:0000313" key="4">
    <source>
        <dbReference type="RefSeq" id="XP_028042429.1"/>
    </source>
</evidence>
<dbReference type="GO" id="GO:0007349">
    <property type="term" value="P:cellularization"/>
    <property type="evidence" value="ECO:0007669"/>
    <property type="project" value="InterPro"/>
</dbReference>
<dbReference type="Gene3D" id="1.20.120.810">
    <property type="entry name" value="Vinculin, Vh2 four-helix bundle"/>
    <property type="match status" value="1"/>
</dbReference>
<dbReference type="GO" id="GO:0005912">
    <property type="term" value="C:adherens junction"/>
    <property type="evidence" value="ECO:0007669"/>
    <property type="project" value="TreeGrafter"/>
</dbReference>
<dbReference type="GO" id="GO:0005737">
    <property type="term" value="C:cytoplasm"/>
    <property type="evidence" value="ECO:0007669"/>
    <property type="project" value="UniProtKB-SubCell"/>
</dbReference>
<dbReference type="AlphaFoldDB" id="A0A6J2KQM0"/>
<dbReference type="GO" id="GO:0016477">
    <property type="term" value="P:cell migration"/>
    <property type="evidence" value="ECO:0007669"/>
    <property type="project" value="TreeGrafter"/>
</dbReference>
<keyword evidence="3" id="KW-1185">Reference proteome</keyword>
<dbReference type="InterPro" id="IPR008837">
    <property type="entry name" value="Serendipity_A"/>
</dbReference>
<dbReference type="GO" id="GO:0016342">
    <property type="term" value="C:catenin complex"/>
    <property type="evidence" value="ECO:0007669"/>
    <property type="project" value="TreeGrafter"/>
</dbReference>
<dbReference type="KEGG" id="bman:114252121"/>
<evidence type="ECO:0000256" key="2">
    <source>
        <dbReference type="ARBA" id="ARBA00022490"/>
    </source>
</evidence>
<gene>
    <name evidence="4" type="primary">LOC114252121</name>
</gene>
<reference evidence="4" key="1">
    <citation type="submission" date="2025-08" db="UniProtKB">
        <authorList>
            <consortium name="RefSeq"/>
        </authorList>
    </citation>
    <scope>IDENTIFICATION</scope>
    <source>
        <tissue evidence="4">Silk gland</tissue>
    </source>
</reference>
<dbReference type="PANTHER" id="PTHR18914">
    <property type="entry name" value="ALPHA CATENIN"/>
    <property type="match status" value="1"/>
</dbReference>
<name>A0A6J2KQM0_BOMMA</name>
<dbReference type="OrthoDB" id="6342160at2759"/>
<dbReference type="RefSeq" id="XP_028042429.1">
    <property type="nucleotide sequence ID" value="XM_028186628.1"/>
</dbReference>
<dbReference type="Pfam" id="PF05482">
    <property type="entry name" value="Serendipity_A"/>
    <property type="match status" value="1"/>
</dbReference>
<dbReference type="GO" id="GO:0008013">
    <property type="term" value="F:beta-catenin binding"/>
    <property type="evidence" value="ECO:0007669"/>
    <property type="project" value="TreeGrafter"/>
</dbReference>
<sequence length="538" mass="61729">MTPGDHWGLPSYLRKELLNFHTYTIQKERELRVVIHGIPKELGADLLKADLLEQGLPIDSVHRMHTGRGREPYNIWFSSLSSLPPRTLLIKEIHPSIGEIRKKLQVKHIEEQELIKIREVIALCCNQIKKCVVNLLGIFKLEYNQGIFLQECCRPPRDESRQCHVERLEWCIDRLNTIDQHLEKRNSNLSNDNTDDSINVTTMYFVNWIDHTFEVLSKLSEVVYKNDYKENFGMCELWKSELLQILSDLHLAIDELLLSAMTLCKYCLPSDQHIVKARCQVVLRETKALMTELISGDVSSTIKLSPATLRLPIMPSNINVLIDVLKDVLYVLETNTNTALLALLIHCFSYSKSPIDIFKEHFSSSSRGVCDCLVKTEIDDTEDCIFVKEFDLYNERLLQIGSFAISCSSDQSRILSVRSGIASLEALDPHLVPALMMSPESYHSMLLMNSWLQEVQEIRDSVFLIVEPTAFSEKSKQMMHEKLLELVKSNCYNNSDVCVVINIGSIVYDFFEAYNKNEPTALNDYDKIKPLLIDLKKG</sequence>